<dbReference type="SUPFAM" id="SSF53659">
    <property type="entry name" value="Isocitrate/Isopropylmalate dehydrogenase-like"/>
    <property type="match status" value="1"/>
</dbReference>
<evidence type="ECO:0000313" key="5">
    <source>
        <dbReference type="Proteomes" id="UP000077173"/>
    </source>
</evidence>
<reference evidence="4 5" key="1">
    <citation type="submission" date="2016-02" db="EMBL/GenBank/DDBJ databases">
        <title>Draft genome sequence of the strain BR 10247T Bradyrhizobium neotropicale isolated from nodules of Centrolobium paraense.</title>
        <authorList>
            <person name="Simoes-Araujo J.L."/>
            <person name="Barauna A.C."/>
            <person name="Silva K."/>
            <person name="Zilli J.E."/>
        </authorList>
    </citation>
    <scope>NUCLEOTIDE SEQUENCE [LARGE SCALE GENOMIC DNA]</scope>
    <source>
        <strain evidence="4 5">BR 10247</strain>
    </source>
</reference>
<protein>
    <submittedName>
        <fullName evidence="4">4-hydroxythreonine-4-phosphate dehydrogenase</fullName>
    </submittedName>
</protein>
<keyword evidence="1" id="KW-0479">Metal-binding</keyword>
<dbReference type="GO" id="GO:0051287">
    <property type="term" value="F:NAD binding"/>
    <property type="evidence" value="ECO:0007669"/>
    <property type="project" value="InterPro"/>
</dbReference>
<sequence length="344" mass="36245">MTAARHLAITMGDPAGIGPEIIIKACQRLRARIDAGDLRLIVIGSGGALKNAAAHLHAGIDIPEVRAGDASWPNLCFLQADAEGEPIRPGVLSADGGRFAFKAVEHGVRFAQAGRIGGIVTAPLNKEALNKAGYHYPGHTEMLAELTGVKGSVMMLAHGNMRVSHVSTHVALQDVPKRLTPERLRYVIDLTDKALRGLGLKQPKIAVAALNPHAGEGGLFGRQDIDVSEPTIAKANADGLNVLGPVPGDTVFVKLRAGQYDAVIAMYHDQGHIPVKLLGFEVDPATGRWQELSGVNITLGLPIIRTSVDHGTAFDIAGKGIANERSLIEAIEYAERLAAGAAQA</sequence>
<name>A0A176YIR9_9BRAD</name>
<comment type="caution">
    <text evidence="4">The sequence shown here is derived from an EMBL/GenBank/DDBJ whole genome shotgun (WGS) entry which is preliminary data.</text>
</comment>
<dbReference type="EMBL" id="LSEF01000121">
    <property type="protein sequence ID" value="OAF06596.1"/>
    <property type="molecule type" value="Genomic_DNA"/>
</dbReference>
<evidence type="ECO:0000313" key="4">
    <source>
        <dbReference type="EMBL" id="OAF06596.1"/>
    </source>
</evidence>
<dbReference type="GO" id="GO:0016491">
    <property type="term" value="F:oxidoreductase activity"/>
    <property type="evidence" value="ECO:0007669"/>
    <property type="project" value="UniProtKB-KW"/>
</dbReference>
<keyword evidence="5" id="KW-1185">Reference proteome</keyword>
<keyword evidence="2" id="KW-0560">Oxidoreductase</keyword>
<proteinExistence type="predicted"/>
<dbReference type="PANTHER" id="PTHR30004">
    <property type="entry name" value="4-HYDROXYTHREONINE-4-PHOSPHATE DEHYDROGENASE"/>
    <property type="match status" value="1"/>
</dbReference>
<gene>
    <name evidence="4" type="ORF">AXW67_32000</name>
</gene>
<dbReference type="RefSeq" id="WP_063682099.1">
    <property type="nucleotide sequence ID" value="NZ_LSEF01000121.1"/>
</dbReference>
<dbReference type="Gene3D" id="3.40.718.10">
    <property type="entry name" value="Isopropylmalate Dehydrogenase"/>
    <property type="match status" value="1"/>
</dbReference>
<keyword evidence="3" id="KW-0520">NAD</keyword>
<evidence type="ECO:0000256" key="2">
    <source>
        <dbReference type="ARBA" id="ARBA00023002"/>
    </source>
</evidence>
<dbReference type="InterPro" id="IPR005255">
    <property type="entry name" value="PdxA_fam"/>
</dbReference>
<dbReference type="PANTHER" id="PTHR30004:SF6">
    <property type="entry name" value="D-THREONATE 4-PHOSPHATE DEHYDROGENASE"/>
    <property type="match status" value="1"/>
</dbReference>
<dbReference type="AlphaFoldDB" id="A0A176YIR9"/>
<evidence type="ECO:0000256" key="3">
    <source>
        <dbReference type="ARBA" id="ARBA00023027"/>
    </source>
</evidence>
<organism evidence="4 5">
    <name type="scientific">Bradyrhizobium neotropicale</name>
    <dbReference type="NCBI Taxonomy" id="1497615"/>
    <lineage>
        <taxon>Bacteria</taxon>
        <taxon>Pseudomonadati</taxon>
        <taxon>Pseudomonadota</taxon>
        <taxon>Alphaproteobacteria</taxon>
        <taxon>Hyphomicrobiales</taxon>
        <taxon>Nitrobacteraceae</taxon>
        <taxon>Bradyrhizobium</taxon>
    </lineage>
</organism>
<dbReference type="Pfam" id="PF04166">
    <property type="entry name" value="PdxA"/>
    <property type="match status" value="1"/>
</dbReference>
<dbReference type="NCBIfam" id="TIGR00557">
    <property type="entry name" value="pdxA"/>
    <property type="match status" value="1"/>
</dbReference>
<dbReference type="Proteomes" id="UP000077173">
    <property type="component" value="Unassembled WGS sequence"/>
</dbReference>
<evidence type="ECO:0000256" key="1">
    <source>
        <dbReference type="ARBA" id="ARBA00022723"/>
    </source>
</evidence>
<dbReference type="GO" id="GO:0046872">
    <property type="term" value="F:metal ion binding"/>
    <property type="evidence" value="ECO:0007669"/>
    <property type="project" value="UniProtKB-KW"/>
</dbReference>
<accession>A0A176YIR9</accession>